<feature type="region of interest" description="Disordered" evidence="1">
    <location>
        <begin position="41"/>
        <end position="74"/>
    </location>
</feature>
<feature type="region of interest" description="Disordered" evidence="1">
    <location>
        <begin position="121"/>
        <end position="143"/>
    </location>
</feature>
<evidence type="ECO:0000256" key="1">
    <source>
        <dbReference type="SAM" id="MobiDB-lite"/>
    </source>
</evidence>
<dbReference type="EMBL" id="KV429062">
    <property type="protein sequence ID" value="KZT68921.1"/>
    <property type="molecule type" value="Genomic_DNA"/>
</dbReference>
<dbReference type="Proteomes" id="UP000076727">
    <property type="component" value="Unassembled WGS sequence"/>
</dbReference>
<reference evidence="2 3" key="1">
    <citation type="journal article" date="2016" name="Mol. Biol. Evol.">
        <title>Comparative Genomics of Early-Diverging Mushroom-Forming Fungi Provides Insights into the Origins of Lignocellulose Decay Capabilities.</title>
        <authorList>
            <person name="Nagy L.G."/>
            <person name="Riley R."/>
            <person name="Tritt A."/>
            <person name="Adam C."/>
            <person name="Daum C."/>
            <person name="Floudas D."/>
            <person name="Sun H."/>
            <person name="Yadav J.S."/>
            <person name="Pangilinan J."/>
            <person name="Larsson K.H."/>
            <person name="Matsuura K."/>
            <person name="Barry K."/>
            <person name="Labutti K."/>
            <person name="Kuo R."/>
            <person name="Ohm R.A."/>
            <person name="Bhattacharya S.S."/>
            <person name="Shirouzu T."/>
            <person name="Yoshinaga Y."/>
            <person name="Martin F.M."/>
            <person name="Grigoriev I.V."/>
            <person name="Hibbett D.S."/>
        </authorList>
    </citation>
    <scope>NUCLEOTIDE SEQUENCE [LARGE SCALE GENOMIC DNA]</scope>
    <source>
        <strain evidence="2 3">L-15889</strain>
    </source>
</reference>
<protein>
    <submittedName>
        <fullName evidence="2">Uncharacterized protein</fullName>
    </submittedName>
</protein>
<proteinExistence type="predicted"/>
<organism evidence="2 3">
    <name type="scientific">Daedalea quercina L-15889</name>
    <dbReference type="NCBI Taxonomy" id="1314783"/>
    <lineage>
        <taxon>Eukaryota</taxon>
        <taxon>Fungi</taxon>
        <taxon>Dikarya</taxon>
        <taxon>Basidiomycota</taxon>
        <taxon>Agaricomycotina</taxon>
        <taxon>Agaricomycetes</taxon>
        <taxon>Polyporales</taxon>
        <taxon>Fomitopsis</taxon>
    </lineage>
</organism>
<evidence type="ECO:0000313" key="3">
    <source>
        <dbReference type="Proteomes" id="UP000076727"/>
    </source>
</evidence>
<feature type="compositionally biased region" description="Low complexity" evidence="1">
    <location>
        <begin position="56"/>
        <end position="74"/>
    </location>
</feature>
<gene>
    <name evidence="2" type="ORF">DAEQUDRAFT_306563</name>
</gene>
<sequence>MWLAFRSPAAGTCAIPVFCTYARSLSIRSLLQMFVLSRESTCKPDPSTSPSPLPSPTYARSPSASTATSTLLSPRLHARISSPASYRAPPTIDTASPPHLHAYIYRPAYIRIYTHPMHSRTDRVSLPSPPPSSRLAVTGPPRVHSRCHECMRSTTPHRIP</sequence>
<name>A0A165Q2E3_9APHY</name>
<accession>A0A165Q2E3</accession>
<dbReference type="AlphaFoldDB" id="A0A165Q2E3"/>
<keyword evidence="3" id="KW-1185">Reference proteome</keyword>
<evidence type="ECO:0000313" key="2">
    <source>
        <dbReference type="EMBL" id="KZT68921.1"/>
    </source>
</evidence>